<proteinExistence type="predicted"/>
<name>A0A6J7F5I3_9ZZZZ</name>
<gene>
    <name evidence="1" type="ORF">UFOPK3472_01923</name>
</gene>
<dbReference type="AlphaFoldDB" id="A0A6J7F5I3"/>
<reference evidence="1" key="1">
    <citation type="submission" date="2020-05" db="EMBL/GenBank/DDBJ databases">
        <authorList>
            <person name="Chiriac C."/>
            <person name="Salcher M."/>
            <person name="Ghai R."/>
            <person name="Kavagutti S V."/>
        </authorList>
    </citation>
    <scope>NUCLEOTIDE SEQUENCE</scope>
</reference>
<protein>
    <submittedName>
        <fullName evidence="1">Unannotated protein</fullName>
    </submittedName>
</protein>
<sequence length="196" mass="21801">MQLQQRQRRPVLEHCHDQPRVTLLGMVLGGRSCRVVGRVGICEKRHQRIVECRLRRRGEYDDLLDECASHDALRPRRRGEEFVEGGGAAGDVLGQRMLLDRCECSTVGQIVEQAGFCRGEGSGGHQREHLGRLAPPARVDEVRHLTRAPSQCLGDAGSARLGVEVVSEMFLAGQSVTVVAHRTILASEWFHECRCS</sequence>
<accession>A0A6J7F5I3</accession>
<dbReference type="EMBL" id="CAFBLX010000123">
    <property type="protein sequence ID" value="CAB4891552.1"/>
    <property type="molecule type" value="Genomic_DNA"/>
</dbReference>
<organism evidence="1">
    <name type="scientific">freshwater metagenome</name>
    <dbReference type="NCBI Taxonomy" id="449393"/>
    <lineage>
        <taxon>unclassified sequences</taxon>
        <taxon>metagenomes</taxon>
        <taxon>ecological metagenomes</taxon>
    </lineage>
</organism>
<evidence type="ECO:0000313" key="1">
    <source>
        <dbReference type="EMBL" id="CAB4891552.1"/>
    </source>
</evidence>